<reference evidence="2 3" key="1">
    <citation type="submission" date="2020-07" db="EMBL/GenBank/DDBJ databases">
        <authorList>
            <person name="Feng X."/>
        </authorList>
    </citation>
    <scope>NUCLEOTIDE SEQUENCE [LARGE SCALE GENOMIC DNA]</scope>
    <source>
        <strain evidence="2 3">JCM31066</strain>
    </source>
</reference>
<evidence type="ECO:0000313" key="2">
    <source>
        <dbReference type="EMBL" id="MBC2593935.1"/>
    </source>
</evidence>
<accession>A0A842HBV7</accession>
<dbReference type="Gene3D" id="3.30.70.2970">
    <property type="entry name" value="Protein of unknown function (DUF541), domain 2"/>
    <property type="match status" value="1"/>
</dbReference>
<dbReference type="Proteomes" id="UP000546464">
    <property type="component" value="Unassembled WGS sequence"/>
</dbReference>
<keyword evidence="1" id="KW-0732">Signal</keyword>
<sequence>MMKKTLATLVLCLPLATLAQDYTYSTNPATGNISVSGEATVYVVPDTIKVNFGIETRDMDLAASQAANRAILKRALESFRHLGVEDKDIKTDYLSVEPRYEWRNSENVFTGYFSRNGFVVTLKDKAQLERVVDAALAAGVNYVHGVEFETSELRKYRDQARQEAITAAREKAEALTAALGSRLGPPTRINANDGNRWWFYCDADWGRSGGRNLAMTQNSIQSVTASGAGVPGDIQLGKIAVRASVDVSFSLVTVPEDGR</sequence>
<dbReference type="Gene3D" id="3.30.110.170">
    <property type="entry name" value="Protein of unknown function (DUF541), domain 1"/>
    <property type="match status" value="1"/>
</dbReference>
<evidence type="ECO:0000313" key="3">
    <source>
        <dbReference type="Proteomes" id="UP000546464"/>
    </source>
</evidence>
<evidence type="ECO:0000256" key="1">
    <source>
        <dbReference type="SAM" id="SignalP"/>
    </source>
</evidence>
<dbReference type="InterPro" id="IPR007497">
    <property type="entry name" value="SIMPL/DUF541"/>
</dbReference>
<dbReference type="Pfam" id="PF04402">
    <property type="entry name" value="SIMPL"/>
    <property type="match status" value="1"/>
</dbReference>
<proteinExistence type="predicted"/>
<comment type="caution">
    <text evidence="2">The sequence shown here is derived from an EMBL/GenBank/DDBJ whole genome shotgun (WGS) entry which is preliminary data.</text>
</comment>
<name>A0A842HBV7_9BACT</name>
<dbReference type="EMBL" id="JACHVB010000020">
    <property type="protein sequence ID" value="MBC2593935.1"/>
    <property type="molecule type" value="Genomic_DNA"/>
</dbReference>
<dbReference type="PANTHER" id="PTHR34387">
    <property type="entry name" value="SLR1258 PROTEIN"/>
    <property type="match status" value="1"/>
</dbReference>
<feature type="signal peptide" evidence="1">
    <location>
        <begin position="1"/>
        <end position="19"/>
    </location>
</feature>
<dbReference type="PANTHER" id="PTHR34387:SF1">
    <property type="entry name" value="PERIPLASMIC IMMUNOGENIC PROTEIN"/>
    <property type="match status" value="1"/>
</dbReference>
<gene>
    <name evidence="2" type="ORF">H5P28_06635</name>
</gene>
<dbReference type="RefSeq" id="WP_185674922.1">
    <property type="nucleotide sequence ID" value="NZ_JACHVB010000020.1"/>
</dbReference>
<dbReference type="InterPro" id="IPR052022">
    <property type="entry name" value="26kDa_periplasmic_antigen"/>
</dbReference>
<dbReference type="GO" id="GO:0006974">
    <property type="term" value="P:DNA damage response"/>
    <property type="evidence" value="ECO:0007669"/>
    <property type="project" value="TreeGrafter"/>
</dbReference>
<keyword evidence="3" id="KW-1185">Reference proteome</keyword>
<dbReference type="AlphaFoldDB" id="A0A842HBV7"/>
<feature type="chain" id="PRO_5032879673" evidence="1">
    <location>
        <begin position="20"/>
        <end position="259"/>
    </location>
</feature>
<organism evidence="2 3">
    <name type="scientific">Ruficoccus amylovorans</name>
    <dbReference type="NCBI Taxonomy" id="1804625"/>
    <lineage>
        <taxon>Bacteria</taxon>
        <taxon>Pseudomonadati</taxon>
        <taxon>Verrucomicrobiota</taxon>
        <taxon>Opitutia</taxon>
        <taxon>Puniceicoccales</taxon>
        <taxon>Cerasicoccaceae</taxon>
        <taxon>Ruficoccus</taxon>
    </lineage>
</organism>
<protein>
    <submittedName>
        <fullName evidence="2">SIMPL domain-containing protein</fullName>
    </submittedName>
</protein>